<dbReference type="PANTHER" id="PTHR23150:SF19">
    <property type="entry name" value="FORMYLGLYCINE-GENERATING ENZYME"/>
    <property type="match status" value="1"/>
</dbReference>
<feature type="domain" description="Sulfatase-modifying factor enzyme-like" evidence="1">
    <location>
        <begin position="16"/>
        <end position="292"/>
    </location>
</feature>
<dbReference type="InterPro" id="IPR005532">
    <property type="entry name" value="SUMF_dom"/>
</dbReference>
<gene>
    <name evidence="2" type="ORF">OJ962_08675</name>
</gene>
<proteinExistence type="predicted"/>
<name>A0ABT4RGB4_9ACTN</name>
<keyword evidence="3" id="KW-1185">Reference proteome</keyword>
<dbReference type="InterPro" id="IPR042095">
    <property type="entry name" value="SUMF_sf"/>
</dbReference>
<evidence type="ECO:0000313" key="2">
    <source>
        <dbReference type="EMBL" id="MDA0137567.1"/>
    </source>
</evidence>
<evidence type="ECO:0000313" key="3">
    <source>
        <dbReference type="Proteomes" id="UP001147700"/>
    </source>
</evidence>
<comment type="caution">
    <text evidence="2">The sequence shown here is derived from an EMBL/GenBank/DDBJ whole genome shotgun (WGS) entry which is preliminary data.</text>
</comment>
<dbReference type="Pfam" id="PF03781">
    <property type="entry name" value="FGE-sulfatase"/>
    <property type="match status" value="1"/>
</dbReference>
<dbReference type="EMBL" id="JAPCID010000010">
    <property type="protein sequence ID" value="MDA0137567.1"/>
    <property type="molecule type" value="Genomic_DNA"/>
</dbReference>
<organism evidence="2 3">
    <name type="scientific">Solirubrobacter deserti</name>
    <dbReference type="NCBI Taxonomy" id="2282478"/>
    <lineage>
        <taxon>Bacteria</taxon>
        <taxon>Bacillati</taxon>
        <taxon>Actinomycetota</taxon>
        <taxon>Thermoleophilia</taxon>
        <taxon>Solirubrobacterales</taxon>
        <taxon>Solirubrobacteraceae</taxon>
        <taxon>Solirubrobacter</taxon>
    </lineage>
</organism>
<protein>
    <submittedName>
        <fullName evidence="2">Formylglycine-generating enzyme family protein</fullName>
    </submittedName>
</protein>
<sequence length="292" mass="32049">MAGEPAPVEPAPQPRAGWIELPGGTFRMGSEAPYAWAADGEGPEREVTLSPFGIAPTAVSNAEFAAFVDATGYVTEAERFGWSFVFIGLLSRRTAERATQGAAVAPWWRVVERASWRHPEGPDSTLRGRDRHPVVHVSHADALAYCGWAGCRLPTEAEWEFAARGGLEGARYPWGDDLEPWRCNIFQGSFPDRDTAEDGFRGTAPVDAFEPNAYGLYNTIGNVWEWTADWHTMRHAGRPRTDPAGPSFGEAKVTRGGSYLCHDSYCNRYRVSARSSMTPDSSTGNTGFRCAR</sequence>
<dbReference type="Proteomes" id="UP001147700">
    <property type="component" value="Unassembled WGS sequence"/>
</dbReference>
<evidence type="ECO:0000259" key="1">
    <source>
        <dbReference type="Pfam" id="PF03781"/>
    </source>
</evidence>
<dbReference type="InterPro" id="IPR051043">
    <property type="entry name" value="Sulfatase_Mod_Factor_Kinase"/>
</dbReference>
<dbReference type="SUPFAM" id="SSF56436">
    <property type="entry name" value="C-type lectin-like"/>
    <property type="match status" value="1"/>
</dbReference>
<accession>A0ABT4RGB4</accession>
<dbReference type="Gene3D" id="3.90.1580.10">
    <property type="entry name" value="paralog of FGE (formylglycine-generating enzyme)"/>
    <property type="match status" value="1"/>
</dbReference>
<dbReference type="InterPro" id="IPR016187">
    <property type="entry name" value="CTDL_fold"/>
</dbReference>
<dbReference type="PANTHER" id="PTHR23150">
    <property type="entry name" value="SULFATASE MODIFYING FACTOR 1, 2"/>
    <property type="match status" value="1"/>
</dbReference>
<reference evidence="2" key="1">
    <citation type="submission" date="2022-10" db="EMBL/GenBank/DDBJ databases">
        <title>The WGS of Solirubrobacter sp. CPCC 204708.</title>
        <authorList>
            <person name="Jiang Z."/>
        </authorList>
    </citation>
    <scope>NUCLEOTIDE SEQUENCE</scope>
    <source>
        <strain evidence="2">CPCC 204708</strain>
    </source>
</reference>